<accession>A0A7V5HM96</accession>
<gene>
    <name evidence="2 3" type="primary">rsfS</name>
    <name evidence="3" type="ORF">ENL43_00350</name>
</gene>
<evidence type="ECO:0000256" key="2">
    <source>
        <dbReference type="HAMAP-Rule" id="MF_01477"/>
    </source>
</evidence>
<dbReference type="GO" id="GO:0005737">
    <property type="term" value="C:cytoplasm"/>
    <property type="evidence" value="ECO:0007669"/>
    <property type="project" value="UniProtKB-SubCell"/>
</dbReference>
<sequence length="121" mass="14464">MELPESVKNCVKLLYDKKGEDILILDMRELIPEITDYFIIVTGHTHDHILSMEEYVEGEFAKRGLLPHHIEGHRHSRWILMDYGFFIVHIMLKEAREFYSLEELWGDAPRVRYDGEFKEEN</sequence>
<protein>
    <recommendedName>
        <fullName evidence="2">Ribosomal silencing factor RsfS</fullName>
    </recommendedName>
</protein>
<name>A0A7V5HM96_UNCW3</name>
<dbReference type="NCBIfam" id="TIGR00090">
    <property type="entry name" value="rsfS_iojap_ybeB"/>
    <property type="match status" value="1"/>
</dbReference>
<dbReference type="GO" id="GO:0017148">
    <property type="term" value="P:negative regulation of translation"/>
    <property type="evidence" value="ECO:0007669"/>
    <property type="project" value="UniProtKB-UniRule"/>
</dbReference>
<dbReference type="GO" id="GO:0090071">
    <property type="term" value="P:negative regulation of ribosome biogenesis"/>
    <property type="evidence" value="ECO:0007669"/>
    <property type="project" value="UniProtKB-UniRule"/>
</dbReference>
<evidence type="ECO:0000313" key="3">
    <source>
        <dbReference type="EMBL" id="HHF52797.1"/>
    </source>
</evidence>
<dbReference type="AlphaFoldDB" id="A0A7V5HM96"/>
<dbReference type="InterPro" id="IPR004394">
    <property type="entry name" value="Iojap/RsfS/C7orf30"/>
</dbReference>
<comment type="caution">
    <text evidence="3">The sequence shown here is derived from an EMBL/GenBank/DDBJ whole genome shotgun (WGS) entry which is preliminary data.</text>
</comment>
<dbReference type="Pfam" id="PF02410">
    <property type="entry name" value="RsfS"/>
    <property type="match status" value="1"/>
</dbReference>
<dbReference type="EMBL" id="DRTX01000023">
    <property type="protein sequence ID" value="HHF52797.1"/>
    <property type="molecule type" value="Genomic_DNA"/>
</dbReference>
<comment type="function">
    <text evidence="2">Functions as a ribosomal silencing factor. Interacts with ribosomal protein uL14 (rplN), blocking formation of intersubunit bridge B8. Prevents association of the 30S and 50S ribosomal subunits and the formation of functional ribosomes, thus repressing translation.</text>
</comment>
<dbReference type="PANTHER" id="PTHR21043:SF0">
    <property type="entry name" value="MITOCHONDRIAL ASSEMBLY OF RIBOSOMAL LARGE SUBUNIT PROTEIN 1"/>
    <property type="match status" value="1"/>
</dbReference>
<comment type="subunit">
    <text evidence="2">Interacts with ribosomal protein uL14 (rplN).</text>
</comment>
<reference evidence="3" key="1">
    <citation type="journal article" date="2020" name="mSystems">
        <title>Genome- and Community-Level Interaction Insights into Carbon Utilization and Element Cycling Functions of Hydrothermarchaeota in Hydrothermal Sediment.</title>
        <authorList>
            <person name="Zhou Z."/>
            <person name="Liu Y."/>
            <person name="Xu W."/>
            <person name="Pan J."/>
            <person name="Luo Z.H."/>
            <person name="Li M."/>
        </authorList>
    </citation>
    <scope>NUCLEOTIDE SEQUENCE [LARGE SCALE GENOMIC DNA]</scope>
    <source>
        <strain evidence="3">HyVt-96</strain>
    </source>
</reference>
<comment type="subcellular location">
    <subcellularLocation>
        <location evidence="2">Cytoplasm</location>
    </subcellularLocation>
</comment>
<dbReference type="InterPro" id="IPR043519">
    <property type="entry name" value="NT_sf"/>
</dbReference>
<dbReference type="PANTHER" id="PTHR21043">
    <property type="entry name" value="IOJAP SUPERFAMILY ORTHOLOG"/>
    <property type="match status" value="1"/>
</dbReference>
<dbReference type="HAMAP" id="MF_01477">
    <property type="entry name" value="Iojap_RsfS"/>
    <property type="match status" value="1"/>
</dbReference>
<proteinExistence type="inferred from homology"/>
<keyword evidence="2" id="KW-0810">Translation regulation</keyword>
<dbReference type="Gene3D" id="3.30.460.10">
    <property type="entry name" value="Beta Polymerase, domain 2"/>
    <property type="match status" value="1"/>
</dbReference>
<keyword evidence="2" id="KW-0678">Repressor</keyword>
<dbReference type="Proteomes" id="UP000886050">
    <property type="component" value="Unassembled WGS sequence"/>
</dbReference>
<organism evidence="3">
    <name type="scientific">candidate division WOR-3 bacterium</name>
    <dbReference type="NCBI Taxonomy" id="2052148"/>
    <lineage>
        <taxon>Bacteria</taxon>
        <taxon>Bacteria division WOR-3</taxon>
    </lineage>
</organism>
<dbReference type="GO" id="GO:0042256">
    <property type="term" value="P:cytosolic ribosome assembly"/>
    <property type="evidence" value="ECO:0007669"/>
    <property type="project" value="UniProtKB-UniRule"/>
</dbReference>
<dbReference type="GO" id="GO:0043023">
    <property type="term" value="F:ribosomal large subunit binding"/>
    <property type="evidence" value="ECO:0007669"/>
    <property type="project" value="TreeGrafter"/>
</dbReference>
<dbReference type="SUPFAM" id="SSF81301">
    <property type="entry name" value="Nucleotidyltransferase"/>
    <property type="match status" value="1"/>
</dbReference>
<keyword evidence="2" id="KW-0963">Cytoplasm</keyword>
<evidence type="ECO:0000256" key="1">
    <source>
        <dbReference type="ARBA" id="ARBA00010574"/>
    </source>
</evidence>
<comment type="similarity">
    <text evidence="1 2">Belongs to the Iojap/RsfS family.</text>
</comment>